<dbReference type="GO" id="GO:0008080">
    <property type="term" value="F:N-acetyltransferase activity"/>
    <property type="evidence" value="ECO:0007669"/>
    <property type="project" value="InterPro"/>
</dbReference>
<proteinExistence type="inferred from homology"/>
<gene>
    <name evidence="6" type="ORF">SAMN05421512_107195</name>
</gene>
<dbReference type="PANTHER" id="PTHR43420">
    <property type="entry name" value="ACETYLTRANSFERASE"/>
    <property type="match status" value="1"/>
</dbReference>
<protein>
    <submittedName>
        <fullName evidence="6">Ribosomal-protein-alanine N-acetyltransferase</fullName>
    </submittedName>
</protein>
<dbReference type="InterPro" id="IPR006464">
    <property type="entry name" value="AcTrfase_RimI/Ard1"/>
</dbReference>
<dbReference type="Proteomes" id="UP000219331">
    <property type="component" value="Unassembled WGS sequence"/>
</dbReference>
<dbReference type="CDD" id="cd04301">
    <property type="entry name" value="NAT_SF"/>
    <property type="match status" value="1"/>
</dbReference>
<keyword evidence="3 6" id="KW-0808">Transferase</keyword>
<dbReference type="Gene3D" id="3.40.630.30">
    <property type="match status" value="1"/>
</dbReference>
<evidence type="ECO:0000313" key="7">
    <source>
        <dbReference type="Proteomes" id="UP000219331"/>
    </source>
</evidence>
<keyword evidence="7" id="KW-1185">Reference proteome</keyword>
<evidence type="ECO:0000256" key="2">
    <source>
        <dbReference type="ARBA" id="ARBA00022490"/>
    </source>
</evidence>
<evidence type="ECO:0000256" key="1">
    <source>
        <dbReference type="ARBA" id="ARBA00005395"/>
    </source>
</evidence>
<dbReference type="SUPFAM" id="SSF55729">
    <property type="entry name" value="Acyl-CoA N-acyltransferases (Nat)"/>
    <property type="match status" value="1"/>
</dbReference>
<evidence type="ECO:0000256" key="3">
    <source>
        <dbReference type="ARBA" id="ARBA00022679"/>
    </source>
</evidence>
<evidence type="ECO:0000313" key="6">
    <source>
        <dbReference type="EMBL" id="SOC13551.1"/>
    </source>
</evidence>
<dbReference type="InterPro" id="IPR016181">
    <property type="entry name" value="Acyl_CoA_acyltransferase"/>
</dbReference>
<evidence type="ECO:0000259" key="5">
    <source>
        <dbReference type="PROSITE" id="PS51186"/>
    </source>
</evidence>
<dbReference type="AlphaFoldDB" id="A0A285SXX1"/>
<dbReference type="STRING" id="538381.GCA_001696535_03736"/>
<feature type="domain" description="N-acetyltransferase" evidence="5">
    <location>
        <begin position="11"/>
        <end position="162"/>
    </location>
</feature>
<evidence type="ECO:0000256" key="4">
    <source>
        <dbReference type="ARBA" id="ARBA00023315"/>
    </source>
</evidence>
<dbReference type="RefSeq" id="WP_097175375.1">
    <property type="nucleotide sequence ID" value="NZ_OBML01000007.1"/>
</dbReference>
<keyword evidence="2" id="KW-0963">Cytoplasm</keyword>
<dbReference type="PANTHER" id="PTHR43420:SF12">
    <property type="entry name" value="N-ACETYLTRANSFERASE DOMAIN-CONTAINING PROTEIN"/>
    <property type="match status" value="1"/>
</dbReference>
<accession>A0A285SXX1</accession>
<dbReference type="Pfam" id="PF00583">
    <property type="entry name" value="Acetyltransf_1"/>
    <property type="match status" value="1"/>
</dbReference>
<reference evidence="6 7" key="1">
    <citation type="submission" date="2017-08" db="EMBL/GenBank/DDBJ databases">
        <authorList>
            <person name="de Groot N.N."/>
        </authorList>
    </citation>
    <scope>NUCLEOTIDE SEQUENCE [LARGE SCALE GENOMIC DNA]</scope>
    <source>
        <strain evidence="6 7">USBA 352</strain>
    </source>
</reference>
<dbReference type="NCBIfam" id="TIGR01575">
    <property type="entry name" value="rimI"/>
    <property type="match status" value="1"/>
</dbReference>
<keyword evidence="4" id="KW-0012">Acyltransferase</keyword>
<comment type="similarity">
    <text evidence="1">Belongs to the acetyltransferase family. RimI subfamily.</text>
</comment>
<dbReference type="InterPro" id="IPR000182">
    <property type="entry name" value="GNAT_dom"/>
</dbReference>
<organism evidence="6 7">
    <name type="scientific">Stappia indica</name>
    <dbReference type="NCBI Taxonomy" id="538381"/>
    <lineage>
        <taxon>Bacteria</taxon>
        <taxon>Pseudomonadati</taxon>
        <taxon>Pseudomonadota</taxon>
        <taxon>Alphaproteobacteria</taxon>
        <taxon>Hyphomicrobiales</taxon>
        <taxon>Stappiaceae</taxon>
        <taxon>Stappia</taxon>
    </lineage>
</organism>
<dbReference type="InterPro" id="IPR050680">
    <property type="entry name" value="YpeA/RimI_acetyltransf"/>
</dbReference>
<dbReference type="OrthoDB" id="9804026at2"/>
<sequence>MSYWWFLPSPPVVEEATPSDHSVLAEIHERSFPSGWSEDDLAALARQPGVTILQARRSSLLGSRSILGFVILRVAADEAEVLTIAVDPRQRQRGVGALLMRHAVSRLYADRIASLFLEVDAANAPALALYRRLGFRKVGERRGYYRDSAGDGGALVMRVDLA</sequence>
<dbReference type="PROSITE" id="PS51186">
    <property type="entry name" value="GNAT"/>
    <property type="match status" value="1"/>
</dbReference>
<dbReference type="EMBL" id="OBML01000007">
    <property type="protein sequence ID" value="SOC13551.1"/>
    <property type="molecule type" value="Genomic_DNA"/>
</dbReference>
<name>A0A285SXX1_9HYPH</name>